<evidence type="ECO:0000256" key="3">
    <source>
        <dbReference type="ARBA" id="ARBA00022833"/>
    </source>
</evidence>
<keyword evidence="2 4" id="KW-0863">Zinc-finger</keyword>
<keyword evidence="8" id="KW-1185">Reference proteome</keyword>
<protein>
    <recommendedName>
        <fullName evidence="6">MYND-type domain-containing protein</fullName>
    </recommendedName>
</protein>
<keyword evidence="1" id="KW-0479">Metal-binding</keyword>
<evidence type="ECO:0000256" key="1">
    <source>
        <dbReference type="ARBA" id="ARBA00022723"/>
    </source>
</evidence>
<comment type="caution">
    <text evidence="7">The sequence shown here is derived from an EMBL/GenBank/DDBJ whole genome shotgun (WGS) entry which is preliminary data.</text>
</comment>
<organism evidence="7 8">
    <name type="scientific">Mycena albidolilacea</name>
    <dbReference type="NCBI Taxonomy" id="1033008"/>
    <lineage>
        <taxon>Eukaryota</taxon>
        <taxon>Fungi</taxon>
        <taxon>Dikarya</taxon>
        <taxon>Basidiomycota</taxon>
        <taxon>Agaricomycotina</taxon>
        <taxon>Agaricomycetes</taxon>
        <taxon>Agaricomycetidae</taxon>
        <taxon>Agaricales</taxon>
        <taxon>Marasmiineae</taxon>
        <taxon>Mycenaceae</taxon>
        <taxon>Mycena</taxon>
    </lineage>
</organism>
<dbReference type="AlphaFoldDB" id="A0AAD7E7M9"/>
<feature type="region of interest" description="Disordered" evidence="5">
    <location>
        <begin position="17"/>
        <end position="36"/>
    </location>
</feature>
<evidence type="ECO:0000313" key="8">
    <source>
        <dbReference type="Proteomes" id="UP001218218"/>
    </source>
</evidence>
<dbReference type="PROSITE" id="PS01360">
    <property type="entry name" value="ZF_MYND_1"/>
    <property type="match status" value="1"/>
</dbReference>
<dbReference type="Proteomes" id="UP001218218">
    <property type="component" value="Unassembled WGS sequence"/>
</dbReference>
<evidence type="ECO:0000259" key="6">
    <source>
        <dbReference type="PROSITE" id="PS50865"/>
    </source>
</evidence>
<evidence type="ECO:0000313" key="7">
    <source>
        <dbReference type="EMBL" id="KAJ7302074.1"/>
    </source>
</evidence>
<gene>
    <name evidence="7" type="ORF">DFH08DRAFT_1089974</name>
</gene>
<name>A0AAD7E7M9_9AGAR</name>
<sequence>MSITNVQTQYIPGFDNPMTSFKFNPGDDSENSSGTKSFRNIQFINSAGDGYGAHSTNFGDIADKIPPKPSLKASCEKCRKRPDQEGPGYSVCSSCKVSRYCSRECQTSHWKEHKRLCKSRVSHLETERKLEAAAIRDNGPFVSQAALRKWYYDNIDIVDYTIVQTLELYKGRAHNLWRTHAVVFSLTGGKKGTSVAASFHDAEAASWAKLARPDTLKLAPEFLRLHGAGVRVVLIFILNGEDDMLLIESQDLPAEDSEEWAGMERDEMWRMHIRMRKMAKMMLEKD</sequence>
<dbReference type="SUPFAM" id="SSF144232">
    <property type="entry name" value="HIT/MYND zinc finger-like"/>
    <property type="match status" value="1"/>
</dbReference>
<dbReference type="Pfam" id="PF01753">
    <property type="entry name" value="zf-MYND"/>
    <property type="match status" value="1"/>
</dbReference>
<dbReference type="GO" id="GO:0008270">
    <property type="term" value="F:zinc ion binding"/>
    <property type="evidence" value="ECO:0007669"/>
    <property type="project" value="UniProtKB-KW"/>
</dbReference>
<dbReference type="EMBL" id="JARIHO010000121">
    <property type="protein sequence ID" value="KAJ7302074.1"/>
    <property type="molecule type" value="Genomic_DNA"/>
</dbReference>
<reference evidence="7" key="1">
    <citation type="submission" date="2023-03" db="EMBL/GenBank/DDBJ databases">
        <title>Massive genome expansion in bonnet fungi (Mycena s.s.) driven by repeated elements and novel gene families across ecological guilds.</title>
        <authorList>
            <consortium name="Lawrence Berkeley National Laboratory"/>
            <person name="Harder C.B."/>
            <person name="Miyauchi S."/>
            <person name="Viragh M."/>
            <person name="Kuo A."/>
            <person name="Thoen E."/>
            <person name="Andreopoulos B."/>
            <person name="Lu D."/>
            <person name="Skrede I."/>
            <person name="Drula E."/>
            <person name="Henrissat B."/>
            <person name="Morin E."/>
            <person name="Kohler A."/>
            <person name="Barry K."/>
            <person name="LaButti K."/>
            <person name="Morin E."/>
            <person name="Salamov A."/>
            <person name="Lipzen A."/>
            <person name="Mereny Z."/>
            <person name="Hegedus B."/>
            <person name="Baldrian P."/>
            <person name="Stursova M."/>
            <person name="Weitz H."/>
            <person name="Taylor A."/>
            <person name="Grigoriev I.V."/>
            <person name="Nagy L.G."/>
            <person name="Martin F."/>
            <person name="Kauserud H."/>
        </authorList>
    </citation>
    <scope>NUCLEOTIDE SEQUENCE</scope>
    <source>
        <strain evidence="7">CBHHK002</strain>
    </source>
</reference>
<evidence type="ECO:0000256" key="5">
    <source>
        <dbReference type="SAM" id="MobiDB-lite"/>
    </source>
</evidence>
<proteinExistence type="predicted"/>
<dbReference type="InterPro" id="IPR002893">
    <property type="entry name" value="Znf_MYND"/>
</dbReference>
<evidence type="ECO:0000256" key="2">
    <source>
        <dbReference type="ARBA" id="ARBA00022771"/>
    </source>
</evidence>
<dbReference type="Gene3D" id="6.10.140.2220">
    <property type="match status" value="1"/>
</dbReference>
<evidence type="ECO:0000256" key="4">
    <source>
        <dbReference type="PROSITE-ProRule" id="PRU00134"/>
    </source>
</evidence>
<dbReference type="PROSITE" id="PS50865">
    <property type="entry name" value="ZF_MYND_2"/>
    <property type="match status" value="1"/>
</dbReference>
<keyword evidence="3" id="KW-0862">Zinc</keyword>
<accession>A0AAD7E7M9</accession>
<feature type="domain" description="MYND-type" evidence="6">
    <location>
        <begin position="75"/>
        <end position="117"/>
    </location>
</feature>